<dbReference type="GO" id="GO:0000307">
    <property type="term" value="C:cyclin-dependent protein kinase holoenzyme complex"/>
    <property type="evidence" value="ECO:0007669"/>
    <property type="project" value="TreeGrafter"/>
</dbReference>
<protein>
    <submittedName>
        <fullName evidence="2">Cyclin</fullName>
    </submittedName>
</protein>
<dbReference type="GeneID" id="27719179"/>
<dbReference type="CDD" id="cd20557">
    <property type="entry name" value="CYCLIN_ScPCL1-like"/>
    <property type="match status" value="1"/>
</dbReference>
<comment type="caution">
    <text evidence="2">The sequence shown here is derived from an EMBL/GenBank/DDBJ whole genome shotgun (WGS) entry which is preliminary data.</text>
</comment>
<organism evidence="2 3">
    <name type="scientific">Pseudallescheria apiosperma</name>
    <name type="common">Scedosporium apiospermum</name>
    <dbReference type="NCBI Taxonomy" id="563466"/>
    <lineage>
        <taxon>Eukaryota</taxon>
        <taxon>Fungi</taxon>
        <taxon>Dikarya</taxon>
        <taxon>Ascomycota</taxon>
        <taxon>Pezizomycotina</taxon>
        <taxon>Sordariomycetes</taxon>
        <taxon>Hypocreomycetidae</taxon>
        <taxon>Microascales</taxon>
        <taxon>Microascaceae</taxon>
        <taxon>Scedosporium</taxon>
    </lineage>
</organism>
<dbReference type="OMA" id="PHVPKHN"/>
<sequence length="690" mass="74966">MRCATTNHDSSLKPTLYQQPQYADSLSSQSTTTSSGSDWSDASSQSSFESVASSSWSLRSSSSIDSICAAARTDSSCDPLARQPLPSVAAVTAAAAASDVVPPELRQNPRRTNSGLTSRTGCPPKLVHQHDRKVNFVDNLVDAAALLVEAIWPLSSAVCRNEINNKSVLPLRTFIQETLKRSRTSYSTLQVTMYYLILIKDHVPQLDFTMEQPRDHQATRALQCGRRVFLAALILASKYLQDRNYSARAWSKISGLHTQEINQNETAFLHAVSWNLHITNTVWKRWTRILLDFRPPSTPPSPGGISMMPSSPQISAWKKAMLQLDSDLLNVEPLRNYTHASSPIARETSPVLALETQELPLTPVVLEPSPVTVHTPGRLVPALGLLPTPRLTPQPSGFSTPAASTVPQFLGKGSSMGLAMNHASAVSATQFLDCWNGTAIAPSPQNQIPTRRPSLSTFSTASSPESMISDISRTSRSSSISSSASLGSATSNARLAVPSRFRAAKLRAERPSLKPLIISSVPEDYEHCLSSSPEPYTGIAGKLGDAYLETPLGRRESELEAMVGESVNDAARTLHELQQWGCASAKTGSIARTGSKRGRSDSLESSLQENVRDILNTNVEGVERWPETLVRSKSFAERRLQLPAPLLTRRGSKRLCCSTEASQDLRGEYMLPSLTGGLGRSGMWAGILHD</sequence>
<evidence type="ECO:0000313" key="3">
    <source>
        <dbReference type="Proteomes" id="UP000028545"/>
    </source>
</evidence>
<dbReference type="AlphaFoldDB" id="A0A084FW71"/>
<feature type="region of interest" description="Disordered" evidence="1">
    <location>
        <begin position="100"/>
        <end position="124"/>
    </location>
</feature>
<proteinExistence type="predicted"/>
<feature type="compositionally biased region" description="Polar residues" evidence="1">
    <location>
        <begin position="443"/>
        <end position="465"/>
    </location>
</feature>
<dbReference type="GO" id="GO:0016538">
    <property type="term" value="F:cyclin-dependent protein serine/threonine kinase regulator activity"/>
    <property type="evidence" value="ECO:0007669"/>
    <property type="project" value="TreeGrafter"/>
</dbReference>
<dbReference type="HOGENOM" id="CLU_015683_1_1_1"/>
<reference evidence="2 3" key="1">
    <citation type="journal article" date="2014" name="Genome Announc.">
        <title>Draft genome sequence of the pathogenic fungus Scedosporium apiospermum.</title>
        <authorList>
            <person name="Vandeputte P."/>
            <person name="Ghamrawi S."/>
            <person name="Rechenmann M."/>
            <person name="Iltis A."/>
            <person name="Giraud S."/>
            <person name="Fleury M."/>
            <person name="Thornton C."/>
            <person name="Delhaes L."/>
            <person name="Meyer W."/>
            <person name="Papon N."/>
            <person name="Bouchara J.P."/>
        </authorList>
    </citation>
    <scope>NUCLEOTIDE SEQUENCE [LARGE SCALE GENOMIC DNA]</scope>
    <source>
        <strain evidence="2 3">IHEM 14462</strain>
    </source>
</reference>
<evidence type="ECO:0000313" key="2">
    <source>
        <dbReference type="EMBL" id="KEZ39333.1"/>
    </source>
</evidence>
<dbReference type="Proteomes" id="UP000028545">
    <property type="component" value="Unassembled WGS sequence"/>
</dbReference>
<dbReference type="PANTHER" id="PTHR15615:SF36">
    <property type="entry name" value="PHO85 CYCLIN-5"/>
    <property type="match status" value="1"/>
</dbReference>
<evidence type="ECO:0000256" key="1">
    <source>
        <dbReference type="SAM" id="MobiDB-lite"/>
    </source>
</evidence>
<dbReference type="Pfam" id="PF08613">
    <property type="entry name" value="Cyclin"/>
    <property type="match status" value="1"/>
</dbReference>
<dbReference type="GO" id="GO:0005634">
    <property type="term" value="C:nucleus"/>
    <property type="evidence" value="ECO:0007669"/>
    <property type="project" value="TreeGrafter"/>
</dbReference>
<feature type="compositionally biased region" description="Low complexity" evidence="1">
    <location>
        <begin position="23"/>
        <end position="44"/>
    </location>
</feature>
<feature type="compositionally biased region" description="Polar residues" evidence="1">
    <location>
        <begin position="110"/>
        <end position="120"/>
    </location>
</feature>
<dbReference type="RefSeq" id="XP_016639132.1">
    <property type="nucleotide sequence ID" value="XM_016783686.1"/>
</dbReference>
<dbReference type="KEGG" id="sapo:SAPIO_CDS10024"/>
<dbReference type="VEuPathDB" id="FungiDB:SAPIO_CDS10024"/>
<dbReference type="GO" id="GO:0019901">
    <property type="term" value="F:protein kinase binding"/>
    <property type="evidence" value="ECO:0007669"/>
    <property type="project" value="InterPro"/>
</dbReference>
<dbReference type="InterPro" id="IPR013922">
    <property type="entry name" value="Cyclin_PHO80-like"/>
</dbReference>
<feature type="compositionally biased region" description="Polar residues" evidence="1">
    <location>
        <begin position="1"/>
        <end position="22"/>
    </location>
</feature>
<keyword evidence="3" id="KW-1185">Reference proteome</keyword>
<gene>
    <name evidence="2" type="ORF">SAPIO_CDS10024</name>
</gene>
<dbReference type="OrthoDB" id="286814at2759"/>
<accession>A0A084FW71</accession>
<feature type="region of interest" description="Disordered" evidence="1">
    <location>
        <begin position="442"/>
        <end position="474"/>
    </location>
</feature>
<dbReference type="PANTHER" id="PTHR15615">
    <property type="match status" value="1"/>
</dbReference>
<feature type="region of interest" description="Disordered" evidence="1">
    <location>
        <begin position="1"/>
        <end position="44"/>
    </location>
</feature>
<dbReference type="Gene3D" id="1.10.472.10">
    <property type="entry name" value="Cyclin-like"/>
    <property type="match status" value="1"/>
</dbReference>
<name>A0A084FW71_PSEDA</name>
<dbReference type="EMBL" id="JOWA01000154">
    <property type="protein sequence ID" value="KEZ39333.1"/>
    <property type="molecule type" value="Genomic_DNA"/>
</dbReference>